<evidence type="ECO:0000313" key="1">
    <source>
        <dbReference type="EMBL" id="PMD47117.1"/>
    </source>
</evidence>
<name>A0A2J6S8M8_HYAVF</name>
<protein>
    <submittedName>
        <fullName evidence="1">Uncharacterized protein</fullName>
    </submittedName>
</protein>
<proteinExistence type="predicted"/>
<keyword evidence="2" id="KW-1185">Reference proteome</keyword>
<dbReference type="EMBL" id="KZ613938">
    <property type="protein sequence ID" value="PMD47117.1"/>
    <property type="molecule type" value="Genomic_DNA"/>
</dbReference>
<organism evidence="1 2">
    <name type="scientific">Hyaloscypha variabilis (strain UAMH 11265 / GT02V1 / F)</name>
    <name type="common">Meliniomyces variabilis</name>
    <dbReference type="NCBI Taxonomy" id="1149755"/>
    <lineage>
        <taxon>Eukaryota</taxon>
        <taxon>Fungi</taxon>
        <taxon>Dikarya</taxon>
        <taxon>Ascomycota</taxon>
        <taxon>Pezizomycotina</taxon>
        <taxon>Leotiomycetes</taxon>
        <taxon>Helotiales</taxon>
        <taxon>Hyaloscyphaceae</taxon>
        <taxon>Hyaloscypha</taxon>
        <taxon>Hyaloscypha variabilis</taxon>
    </lineage>
</organism>
<dbReference type="Proteomes" id="UP000235786">
    <property type="component" value="Unassembled WGS sequence"/>
</dbReference>
<sequence length="173" mass="19865">MPSFDRVREAIEGLTNDDIERLGSFKYIRYAWEQDSKFSEPGSKPVLPQSSYHELRLFTTHNGRLSFSICDTKEEDEIRRFPGSDVALGTDKQEYPWIHARVFIINSDRSRNGYVPIQDLSYRYAIPDKEDTVAKCERVRDADLGEGKTVDAARSSSVVPSAFTIDQLQFCTW</sequence>
<reference evidence="1 2" key="1">
    <citation type="submission" date="2016-04" db="EMBL/GenBank/DDBJ databases">
        <title>A degradative enzymes factory behind the ericoid mycorrhizal symbiosis.</title>
        <authorList>
            <consortium name="DOE Joint Genome Institute"/>
            <person name="Martino E."/>
            <person name="Morin E."/>
            <person name="Grelet G."/>
            <person name="Kuo A."/>
            <person name="Kohler A."/>
            <person name="Daghino S."/>
            <person name="Barry K."/>
            <person name="Choi C."/>
            <person name="Cichocki N."/>
            <person name="Clum A."/>
            <person name="Copeland A."/>
            <person name="Hainaut M."/>
            <person name="Haridas S."/>
            <person name="Labutti K."/>
            <person name="Lindquist E."/>
            <person name="Lipzen A."/>
            <person name="Khouja H.-R."/>
            <person name="Murat C."/>
            <person name="Ohm R."/>
            <person name="Olson A."/>
            <person name="Spatafora J."/>
            <person name="Veneault-Fourrey C."/>
            <person name="Henrissat B."/>
            <person name="Grigoriev I."/>
            <person name="Martin F."/>
            <person name="Perotto S."/>
        </authorList>
    </citation>
    <scope>NUCLEOTIDE SEQUENCE [LARGE SCALE GENOMIC DNA]</scope>
    <source>
        <strain evidence="1 2">F</strain>
    </source>
</reference>
<gene>
    <name evidence="1" type="ORF">L207DRAFT_575916</name>
</gene>
<accession>A0A2J6S8M8</accession>
<dbReference type="AlphaFoldDB" id="A0A2J6S8M8"/>
<evidence type="ECO:0000313" key="2">
    <source>
        <dbReference type="Proteomes" id="UP000235786"/>
    </source>
</evidence>